<accession>A0A9X2V520</accession>
<dbReference type="Gene3D" id="2.40.160.10">
    <property type="entry name" value="Porin"/>
    <property type="match status" value="1"/>
</dbReference>
<comment type="caution">
    <text evidence="2">The sequence shown here is derived from an EMBL/GenBank/DDBJ whole genome shotgun (WGS) entry which is preliminary data.</text>
</comment>
<name>A0A9X2V520_9BACT</name>
<dbReference type="InterPro" id="IPR010870">
    <property type="entry name" value="Porin_O/P"/>
</dbReference>
<evidence type="ECO:0000256" key="1">
    <source>
        <dbReference type="SAM" id="SignalP"/>
    </source>
</evidence>
<feature type="signal peptide" evidence="1">
    <location>
        <begin position="1"/>
        <end position="30"/>
    </location>
</feature>
<evidence type="ECO:0008006" key="4">
    <source>
        <dbReference type="Google" id="ProtNLM"/>
    </source>
</evidence>
<evidence type="ECO:0000313" key="2">
    <source>
        <dbReference type="EMBL" id="MCS4121439.1"/>
    </source>
</evidence>
<feature type="chain" id="PRO_5040737235" description="Phosphate-selective porin O and P" evidence="1">
    <location>
        <begin position="31"/>
        <end position="353"/>
    </location>
</feature>
<protein>
    <recommendedName>
        <fullName evidence="4">Phosphate-selective porin O and P</fullName>
    </recommendedName>
</protein>
<sequence length="353" mass="36928">MSFAAVLRHSALGFAVLLVGLCAGALPAVAQSPGEAGITVGAGDALRVGGLVQADAYLGRTGGPNDGFRARSARLRLGGQAEGLSYVVQTDFTSSSDTSPSALLDAYVQLPLANRVRLRGGLFKTPYSAEFLTPRPRIRFAERARVVNALAPNRQAGVQLSGDLTAEARDAQVTATLGAFNGTRGLSTNDNDHLLYLGRLTGAVPLGPGTLDVGASGGYSIDDQATIPNTASSFTGTRLLVQADAQYETERWLVAGALHAADLEHDGPTVPETEAQSPVGYYATAGLNVDDRHQVLARLEGYDPDTPGSSPDDQLVLGYNYDASSVLRVVVNYKASTEDVADGFFTGRLQVAF</sequence>
<gene>
    <name evidence="2" type="ORF">GGP45_001792</name>
</gene>
<dbReference type="InterPro" id="IPR023614">
    <property type="entry name" value="Porin_dom_sf"/>
</dbReference>
<dbReference type="EMBL" id="JANUBL010000003">
    <property type="protein sequence ID" value="MCS4121439.1"/>
    <property type="molecule type" value="Genomic_DNA"/>
</dbReference>
<dbReference type="AlphaFoldDB" id="A0A9X2V520"/>
<proteinExistence type="predicted"/>
<organism evidence="2 3">
    <name type="scientific">Salinibacter ruber</name>
    <dbReference type="NCBI Taxonomy" id="146919"/>
    <lineage>
        <taxon>Bacteria</taxon>
        <taxon>Pseudomonadati</taxon>
        <taxon>Rhodothermota</taxon>
        <taxon>Rhodothermia</taxon>
        <taxon>Rhodothermales</taxon>
        <taxon>Salinibacteraceae</taxon>
        <taxon>Salinibacter</taxon>
    </lineage>
</organism>
<reference evidence="2" key="1">
    <citation type="submission" date="2022-08" db="EMBL/GenBank/DDBJ databases">
        <title>Genomic Encyclopedia of Type Strains, Phase V (KMG-V): Genome sequencing to study the core and pangenomes of soil and plant-associated prokaryotes.</title>
        <authorList>
            <person name="Whitman W."/>
        </authorList>
    </citation>
    <scope>NUCLEOTIDE SEQUENCE</scope>
    <source>
        <strain evidence="2">SP3026</strain>
    </source>
</reference>
<evidence type="ECO:0000313" key="3">
    <source>
        <dbReference type="Proteomes" id="UP001155144"/>
    </source>
</evidence>
<dbReference type="SUPFAM" id="SSF56935">
    <property type="entry name" value="Porins"/>
    <property type="match status" value="1"/>
</dbReference>
<dbReference type="Pfam" id="PF07396">
    <property type="entry name" value="Porin_O_P"/>
    <property type="match status" value="1"/>
</dbReference>
<dbReference type="RefSeq" id="WP_259039919.1">
    <property type="nucleotide sequence ID" value="NZ_JANUBL010000003.1"/>
</dbReference>
<keyword evidence="1" id="KW-0732">Signal</keyword>
<dbReference type="Proteomes" id="UP001155144">
    <property type="component" value="Unassembled WGS sequence"/>
</dbReference>